<keyword evidence="4 7" id="KW-0812">Transmembrane</keyword>
<comment type="subcellular location">
    <subcellularLocation>
        <location evidence="1">Cell membrane</location>
        <topology evidence="1">Multi-pass membrane protein</topology>
    </subcellularLocation>
</comment>
<keyword evidence="5 7" id="KW-1133">Transmembrane helix</keyword>
<dbReference type="PANTHER" id="PTHR23513:SF6">
    <property type="entry name" value="MAJOR FACILITATOR SUPERFAMILY ASSOCIATED DOMAIN-CONTAINING PROTEIN"/>
    <property type="match status" value="1"/>
</dbReference>
<evidence type="ECO:0000256" key="7">
    <source>
        <dbReference type="SAM" id="Phobius"/>
    </source>
</evidence>
<evidence type="ECO:0000256" key="6">
    <source>
        <dbReference type="ARBA" id="ARBA00023136"/>
    </source>
</evidence>
<protein>
    <submittedName>
        <fullName evidence="8">MFS family permease</fullName>
    </submittedName>
</protein>
<gene>
    <name evidence="8" type="ORF">J2T15_006000</name>
</gene>
<feature type="transmembrane region" description="Helical" evidence="7">
    <location>
        <begin position="305"/>
        <end position="325"/>
    </location>
</feature>
<feature type="transmembrane region" description="Helical" evidence="7">
    <location>
        <begin position="217"/>
        <end position="240"/>
    </location>
</feature>
<dbReference type="InterPro" id="IPR036259">
    <property type="entry name" value="MFS_trans_sf"/>
</dbReference>
<dbReference type="CDD" id="cd06173">
    <property type="entry name" value="MFS_MefA_like"/>
    <property type="match status" value="1"/>
</dbReference>
<dbReference type="Proteomes" id="UP001229346">
    <property type="component" value="Unassembled WGS sequence"/>
</dbReference>
<reference evidence="8 9" key="1">
    <citation type="submission" date="2023-07" db="EMBL/GenBank/DDBJ databases">
        <title>Sorghum-associated microbial communities from plants grown in Nebraska, USA.</title>
        <authorList>
            <person name="Schachtman D."/>
        </authorList>
    </citation>
    <scope>NUCLEOTIDE SEQUENCE [LARGE SCALE GENOMIC DNA]</scope>
    <source>
        <strain evidence="8 9">CC482</strain>
    </source>
</reference>
<name>A0ABT9UDM5_PAEHA</name>
<feature type="transmembrane region" description="Helical" evidence="7">
    <location>
        <begin position="65"/>
        <end position="85"/>
    </location>
</feature>
<feature type="transmembrane region" description="Helical" evidence="7">
    <location>
        <begin position="346"/>
        <end position="366"/>
    </location>
</feature>
<feature type="transmembrane region" description="Helical" evidence="7">
    <location>
        <begin position="5"/>
        <end position="22"/>
    </location>
</feature>
<feature type="transmembrane region" description="Helical" evidence="7">
    <location>
        <begin position="134"/>
        <end position="151"/>
    </location>
</feature>
<proteinExistence type="predicted"/>
<keyword evidence="3" id="KW-1003">Cell membrane</keyword>
<feature type="transmembrane region" description="Helical" evidence="7">
    <location>
        <begin position="282"/>
        <end position="299"/>
    </location>
</feature>
<organism evidence="8 9">
    <name type="scientific">Paenibacillus harenae</name>
    <dbReference type="NCBI Taxonomy" id="306543"/>
    <lineage>
        <taxon>Bacteria</taxon>
        <taxon>Bacillati</taxon>
        <taxon>Bacillota</taxon>
        <taxon>Bacilli</taxon>
        <taxon>Bacillales</taxon>
        <taxon>Paenibacillaceae</taxon>
        <taxon>Paenibacillus</taxon>
    </lineage>
</organism>
<dbReference type="SUPFAM" id="SSF103473">
    <property type="entry name" value="MFS general substrate transporter"/>
    <property type="match status" value="1"/>
</dbReference>
<evidence type="ECO:0000256" key="5">
    <source>
        <dbReference type="ARBA" id="ARBA00022989"/>
    </source>
</evidence>
<accession>A0ABT9UDM5</accession>
<dbReference type="InterPro" id="IPR010290">
    <property type="entry name" value="TM_effector"/>
</dbReference>
<dbReference type="EMBL" id="JAUSSU010000020">
    <property type="protein sequence ID" value="MDQ0116519.1"/>
    <property type="molecule type" value="Genomic_DNA"/>
</dbReference>
<evidence type="ECO:0000256" key="4">
    <source>
        <dbReference type="ARBA" id="ARBA00022692"/>
    </source>
</evidence>
<evidence type="ECO:0000256" key="2">
    <source>
        <dbReference type="ARBA" id="ARBA00022448"/>
    </source>
</evidence>
<dbReference type="Gene3D" id="1.20.1250.20">
    <property type="entry name" value="MFS general substrate transporter like domains"/>
    <property type="match status" value="1"/>
</dbReference>
<dbReference type="PANTHER" id="PTHR23513">
    <property type="entry name" value="INTEGRAL MEMBRANE EFFLUX PROTEIN-RELATED"/>
    <property type="match status" value="1"/>
</dbReference>
<feature type="transmembrane region" description="Helical" evidence="7">
    <location>
        <begin position="91"/>
        <end position="113"/>
    </location>
</feature>
<feature type="transmembrane region" description="Helical" evidence="7">
    <location>
        <begin position="157"/>
        <end position="174"/>
    </location>
</feature>
<evidence type="ECO:0000256" key="3">
    <source>
        <dbReference type="ARBA" id="ARBA00022475"/>
    </source>
</evidence>
<keyword evidence="6 7" id="KW-0472">Membrane</keyword>
<feature type="transmembrane region" description="Helical" evidence="7">
    <location>
        <begin position="372"/>
        <end position="391"/>
    </location>
</feature>
<keyword evidence="9" id="KW-1185">Reference proteome</keyword>
<keyword evidence="2" id="KW-0813">Transport</keyword>
<evidence type="ECO:0000256" key="1">
    <source>
        <dbReference type="ARBA" id="ARBA00004651"/>
    </source>
</evidence>
<sequence length="413" mass="43887">MFNLLSYLGSGISMVALPFYIYEQTLSPIYTSLVAASSSTPYLLFGLFAGVLADNGNRKRIMIGCNLFCAAVLASVPATALLMGYTSPLQLLVVSFLVATAFVGMDSASHGALLQLVGRQNLVTANSLLISSDTVIRIASPVITGVIITTFGAERAIAVTASCYLIAALLVWSIKQSLQVAQSTNVGGIKPKLFYKLRTDIGEGLSYIWSQPLIRSLTLIGFGNSFVGGMVTGLIVVFGAQVLGFVDDAPQLGVLITCGSLGALLASMSLPTLRRRFKPGRITIIGLALNGVSLLGFSLSSQMTAVSLFYLFWNLSSTLIIINGITLRQQLTPDHLQGRVHASSRMIAYGGSPFGSMLGGMTAAGLGVQSAYMFMSILMIILFVIALLTPLRSYIIHSDSKSQETLQNDHSSL</sequence>
<evidence type="ECO:0000313" key="9">
    <source>
        <dbReference type="Proteomes" id="UP001229346"/>
    </source>
</evidence>
<feature type="transmembrane region" description="Helical" evidence="7">
    <location>
        <begin position="28"/>
        <end position="53"/>
    </location>
</feature>
<dbReference type="Pfam" id="PF05977">
    <property type="entry name" value="MFS_3"/>
    <property type="match status" value="1"/>
</dbReference>
<feature type="transmembrane region" description="Helical" evidence="7">
    <location>
        <begin position="252"/>
        <end position="270"/>
    </location>
</feature>
<comment type="caution">
    <text evidence="8">The sequence shown here is derived from an EMBL/GenBank/DDBJ whole genome shotgun (WGS) entry which is preliminary data.</text>
</comment>
<evidence type="ECO:0000313" key="8">
    <source>
        <dbReference type="EMBL" id="MDQ0116519.1"/>
    </source>
</evidence>